<sequence>MRFSSVGRECRKSTYTYSAAWCDVEVFLAVLTLALIIIIILLYSWKRSSSTSFRCSQRDSTRQIAHLTFLR</sequence>
<name>A0A146FDL1_9CLOS</name>
<organism evidence="2">
    <name type="scientific">Grapevine leafroll-associated virus 13</name>
    <dbReference type="NCBI Taxonomy" id="1815581"/>
    <lineage>
        <taxon>Viruses</taxon>
        <taxon>Riboviria</taxon>
        <taxon>Orthornavirae</taxon>
        <taxon>Kitrinoviricota</taxon>
        <taxon>Alsuviricetes</taxon>
        <taxon>Martellivirales</taxon>
        <taxon>Closteroviridae</taxon>
        <taxon>Ampelovirus</taxon>
        <taxon>Ampelovirus tredecimvitis</taxon>
    </lineage>
</organism>
<keyword evidence="1 2" id="KW-0812">Transmembrane</keyword>
<proteinExistence type="predicted"/>
<feature type="transmembrane region" description="Helical" evidence="1">
    <location>
        <begin position="26"/>
        <end position="45"/>
    </location>
</feature>
<keyword evidence="3" id="KW-1185">Reference proteome</keyword>
<reference evidence="2" key="1">
    <citation type="journal article" date="2016" name="Arch. Virol.">
        <title>Molecular characterization of a novel putative ampelovirus tentatively named grapevine leafroll-associated virus 13.</title>
        <authorList>
            <person name="Ito T."/>
            <person name="Nakaune R."/>
        </authorList>
    </citation>
    <scope>NUCLEOTIDE SEQUENCE [LARGE SCALE GENOMIC DNA]</scope>
    <source>
        <strain evidence="2">A177</strain>
    </source>
</reference>
<keyword evidence="1" id="KW-1133">Transmembrane helix</keyword>
<evidence type="ECO:0000256" key="1">
    <source>
        <dbReference type="SAM" id="Phobius"/>
    </source>
</evidence>
<dbReference type="KEGG" id="vg:27205859"/>
<dbReference type="GeneID" id="27205859"/>
<evidence type="ECO:0000313" key="3">
    <source>
        <dbReference type="Proteomes" id="UP000202842"/>
    </source>
</evidence>
<accession>A0A146FDL1</accession>
<dbReference type="RefSeq" id="YP_009241373.1">
    <property type="nucleotide sequence ID" value="NC_029783.1"/>
</dbReference>
<gene>
    <name evidence="2" type="primary">p8</name>
</gene>
<dbReference type="EMBL" id="LC052212">
    <property type="protein sequence ID" value="BAU68567.1"/>
    <property type="molecule type" value="Genomic_RNA"/>
</dbReference>
<protein>
    <submittedName>
        <fullName evidence="2">Putative transmembrane protein</fullName>
    </submittedName>
</protein>
<keyword evidence="1" id="KW-0472">Membrane</keyword>
<evidence type="ECO:0000313" key="2">
    <source>
        <dbReference type="EMBL" id="BAU68567.1"/>
    </source>
</evidence>
<dbReference type="Proteomes" id="UP000202842">
    <property type="component" value="Segment"/>
</dbReference>